<evidence type="ECO:0000313" key="2">
    <source>
        <dbReference type="Proteomes" id="UP001165186"/>
    </source>
</evidence>
<evidence type="ECO:0000313" key="1">
    <source>
        <dbReference type="EMBL" id="GME27098.1"/>
    </source>
</evidence>
<keyword evidence="2" id="KW-1185">Reference proteome</keyword>
<sequence>MPRLLSIAGSALLAASVASAWNTDVHQQIGFMAEEFLTKYTASVLAQILEPEYNGSIGNAAAWADAYAHTDEGAFSYQWHWIDSADDPPSFCNVYYHRDCTSGGCVVSAIANQTSILRSCIAAAKAGAFASAAGTNLTCSYALKWVAHFIGDIAQPLHASGVAAGGNLFPVTFANESTELHAVWDGRIIYQDAGVAVFPNASGLHPWFARRLLPRILADAFPEPTADWLACADPATPVACALAWARESNAWTCDYVYAQRYNGTDLATSGYAEGAWPIVELQVSKAALRLAVWLNRLVEGRFDGGREVVVQTSPSWVGGPNEGA</sequence>
<accession>A0ACB5S311</accession>
<reference evidence="1" key="1">
    <citation type="submission" date="2024-09" db="EMBL/GenBank/DDBJ databases">
        <title>Draft Genome Sequences of Neofusicoccum parvum.</title>
        <authorList>
            <person name="Ashida A."/>
            <person name="Camagna M."/>
            <person name="Tanaka A."/>
            <person name="Takemoto D."/>
        </authorList>
    </citation>
    <scope>NUCLEOTIDE SEQUENCE</scope>
    <source>
        <strain evidence="1">PPO83</strain>
    </source>
</reference>
<gene>
    <name evidence="1" type="primary">g3420</name>
    <name evidence="1" type="ORF">NpPPO83_00003420</name>
</gene>
<name>A0ACB5S311_9PEZI</name>
<organism evidence="1 2">
    <name type="scientific">Neofusicoccum parvum</name>
    <dbReference type="NCBI Taxonomy" id="310453"/>
    <lineage>
        <taxon>Eukaryota</taxon>
        <taxon>Fungi</taxon>
        <taxon>Dikarya</taxon>
        <taxon>Ascomycota</taxon>
        <taxon>Pezizomycotina</taxon>
        <taxon>Dothideomycetes</taxon>
        <taxon>Dothideomycetes incertae sedis</taxon>
        <taxon>Botryosphaeriales</taxon>
        <taxon>Botryosphaeriaceae</taxon>
        <taxon>Neofusicoccum</taxon>
    </lineage>
</organism>
<dbReference type="EMBL" id="BSXG01000034">
    <property type="protein sequence ID" value="GME27098.1"/>
    <property type="molecule type" value="Genomic_DNA"/>
</dbReference>
<comment type="caution">
    <text evidence="1">The sequence shown here is derived from an EMBL/GenBank/DDBJ whole genome shotgun (WGS) entry which is preliminary data.</text>
</comment>
<dbReference type="Proteomes" id="UP001165186">
    <property type="component" value="Unassembled WGS sequence"/>
</dbReference>
<proteinExistence type="predicted"/>
<protein>
    <submittedName>
        <fullName evidence="1">S1/P1 nuclease</fullName>
    </submittedName>
</protein>